<reference evidence="2 3" key="1">
    <citation type="submission" date="2008-07" db="EMBL/GenBank/DDBJ databases">
        <authorList>
            <person name="Tandeau de Marsac N."/>
            <person name="Ferriera S."/>
            <person name="Johnson J."/>
            <person name="Kravitz S."/>
            <person name="Beeson K."/>
            <person name="Sutton G."/>
            <person name="Rogers Y.-H."/>
            <person name="Friedman R."/>
            <person name="Frazier M."/>
            <person name="Venter J.C."/>
        </authorList>
    </citation>
    <scope>NUCLEOTIDE SEQUENCE [LARGE SCALE GENOMIC DNA]</scope>
    <source>
        <strain evidence="2 3">PCC 7420</strain>
    </source>
</reference>
<dbReference type="InterPro" id="IPR003646">
    <property type="entry name" value="SH3-like_bac-type"/>
</dbReference>
<dbReference type="Gene3D" id="2.30.30.40">
    <property type="entry name" value="SH3 Domains"/>
    <property type="match status" value="3"/>
</dbReference>
<feature type="domain" description="SH3b" evidence="1">
    <location>
        <begin position="60"/>
        <end position="128"/>
    </location>
</feature>
<dbReference type="OrthoDB" id="9785345at2"/>
<evidence type="ECO:0000259" key="1">
    <source>
        <dbReference type="PROSITE" id="PS51781"/>
    </source>
</evidence>
<dbReference type="AlphaFoldDB" id="B4VIF6"/>
<dbReference type="PANTHER" id="PTHR34408">
    <property type="entry name" value="FAMILY PROTEIN, PUTATIVE-RELATED"/>
    <property type="match status" value="1"/>
</dbReference>
<dbReference type="eggNOG" id="COG3409">
    <property type="taxonomic scope" value="Bacteria"/>
</dbReference>
<dbReference type="STRING" id="118168.MC7420_8038"/>
<keyword evidence="3" id="KW-1185">Reference proteome</keyword>
<dbReference type="InterPro" id="IPR002477">
    <property type="entry name" value="Peptidoglycan-bd-like"/>
</dbReference>
<evidence type="ECO:0000313" key="3">
    <source>
        <dbReference type="Proteomes" id="UP000003835"/>
    </source>
</evidence>
<dbReference type="EMBL" id="DS989842">
    <property type="protein sequence ID" value="EDX78300.1"/>
    <property type="molecule type" value="Genomic_DNA"/>
</dbReference>
<dbReference type="Pfam" id="PF08239">
    <property type="entry name" value="SH3_3"/>
    <property type="match status" value="3"/>
</dbReference>
<dbReference type="Proteomes" id="UP000003835">
    <property type="component" value="Unassembled WGS sequence"/>
</dbReference>
<proteinExistence type="predicted"/>
<sequence>METLAYTHFSAQADDKIPQSQFSADGSVFESEVDWKPPSLAWIRGLALAIALSSLSVTSSAWAAVVDTNGSPLNVRSGPGLGYGVVSTLANGTTINLSGLDADGWSQLSNGNWVASRWVQGENGGSTVPSSAVLRPGSTGTAVTNLQNRLQEVGVYNGPVTGYYGRLTEAAVRTVQASEGLTPDGIAGSTTLTALYGEDGDGGGATPVTNTAVVNTNNNPLNVRSGPGLGYRVVGTVADNRTVSLSGRNVSGWSQLANGNWVSSRWIVGEGGGATPARDTAVVTTNGSPLNVRSGPGLGYRVVDTVADGAAITTDQTAGNWVRLANGGWVFSGWVAT</sequence>
<dbReference type="InterPro" id="IPR052354">
    <property type="entry name" value="Cell_Wall_Dynamics_Protein"/>
</dbReference>
<gene>
    <name evidence="2" type="ORF">MC7420_8038</name>
</gene>
<dbReference type="SUPFAM" id="SSF47090">
    <property type="entry name" value="PGBD-like"/>
    <property type="match status" value="1"/>
</dbReference>
<dbReference type="InterPro" id="IPR036365">
    <property type="entry name" value="PGBD-like_sf"/>
</dbReference>
<feature type="domain" description="SH3b" evidence="1">
    <location>
        <begin position="278"/>
        <end position="337"/>
    </location>
</feature>
<organism evidence="2 3">
    <name type="scientific">Coleofasciculus chthonoplastes PCC 7420</name>
    <dbReference type="NCBI Taxonomy" id="118168"/>
    <lineage>
        <taxon>Bacteria</taxon>
        <taxon>Bacillati</taxon>
        <taxon>Cyanobacteriota</taxon>
        <taxon>Cyanophyceae</taxon>
        <taxon>Coleofasciculales</taxon>
        <taxon>Coleofasciculaceae</taxon>
        <taxon>Coleofasciculus</taxon>
    </lineage>
</organism>
<protein>
    <submittedName>
        <fullName evidence="2">Bacterial SH3 domain family</fullName>
    </submittedName>
</protein>
<dbReference type="HOGENOM" id="CLU_823117_0_0_3"/>
<dbReference type="Gene3D" id="1.10.101.10">
    <property type="entry name" value="PGBD-like superfamily/PGBD"/>
    <property type="match status" value="1"/>
</dbReference>
<dbReference type="Pfam" id="PF01471">
    <property type="entry name" value="PG_binding_1"/>
    <property type="match status" value="1"/>
</dbReference>
<dbReference type="SMART" id="SM00287">
    <property type="entry name" value="SH3b"/>
    <property type="match status" value="3"/>
</dbReference>
<dbReference type="InterPro" id="IPR036366">
    <property type="entry name" value="PGBDSf"/>
</dbReference>
<accession>B4VIF6</accession>
<name>B4VIF6_9CYAN</name>
<dbReference type="RefSeq" id="WP_006098733.1">
    <property type="nucleotide sequence ID" value="NZ_DS989842.1"/>
</dbReference>
<dbReference type="eggNOG" id="COG4991">
    <property type="taxonomic scope" value="Bacteria"/>
</dbReference>
<evidence type="ECO:0000313" key="2">
    <source>
        <dbReference type="EMBL" id="EDX78300.1"/>
    </source>
</evidence>
<dbReference type="PANTHER" id="PTHR34408:SF1">
    <property type="entry name" value="GLYCOSYL HYDROLASE FAMILY 19 DOMAIN-CONTAINING PROTEIN HI_1415"/>
    <property type="match status" value="1"/>
</dbReference>
<dbReference type="PROSITE" id="PS51781">
    <property type="entry name" value="SH3B"/>
    <property type="match status" value="2"/>
</dbReference>